<dbReference type="PANTHER" id="PTHR10996:SF283">
    <property type="entry name" value="GLYOXYLATE_HYDROXYPYRUVATE REDUCTASE B"/>
    <property type="match status" value="1"/>
</dbReference>
<dbReference type="PROSITE" id="PS00670">
    <property type="entry name" value="D_2_HYDROXYACID_DH_2"/>
    <property type="match status" value="1"/>
</dbReference>
<dbReference type="CDD" id="cd05299">
    <property type="entry name" value="CtBP_dh"/>
    <property type="match status" value="1"/>
</dbReference>
<evidence type="ECO:0000256" key="1">
    <source>
        <dbReference type="ARBA" id="ARBA00005854"/>
    </source>
</evidence>
<dbReference type="SUPFAM" id="SSF51735">
    <property type="entry name" value="NAD(P)-binding Rossmann-fold domains"/>
    <property type="match status" value="1"/>
</dbReference>
<protein>
    <submittedName>
        <fullName evidence="6">C-terminal binding protein</fullName>
    </submittedName>
</protein>
<dbReference type="Gene3D" id="3.40.50.720">
    <property type="entry name" value="NAD(P)-binding Rossmann-like Domain"/>
    <property type="match status" value="2"/>
</dbReference>
<dbReference type="GO" id="GO:0030267">
    <property type="term" value="F:glyoxylate reductase (NADPH) activity"/>
    <property type="evidence" value="ECO:0007669"/>
    <property type="project" value="TreeGrafter"/>
</dbReference>
<dbReference type="InterPro" id="IPR036291">
    <property type="entry name" value="NAD(P)-bd_dom_sf"/>
</dbReference>
<feature type="domain" description="D-isomer specific 2-hydroxyacid dehydrogenase catalytic" evidence="4">
    <location>
        <begin position="14"/>
        <end position="321"/>
    </location>
</feature>
<evidence type="ECO:0000256" key="2">
    <source>
        <dbReference type="ARBA" id="ARBA00023002"/>
    </source>
</evidence>
<dbReference type="InterPro" id="IPR029753">
    <property type="entry name" value="D-isomer_DH_CS"/>
</dbReference>
<sequence length="328" mass="37350">MKKKVLYYNIDDTLDYERQLLREWAIPDIELVEVKDYEKKKDFVDHARDAEGVVVEYQQITREILAQLPRLKIVALQSIGVDHVDLQAATDHGVCVTNCPGFCSEEVALHAVGMMIDLVRKITMHDRSVRRGMWNPLYGYKTYRLSGRTVGLYFFGSIPQAMMPMLRALQVRVLVYAPTKSRAFLRRFGAEKVETFDELLMQSDILSLHCPLIPATTHLISERELKMMKGSAFLVNTSRGRVVDEAALAEAIREGEIRAAAVDVIEDEMTEKSPLFALENTVITPHSAFVSEDSFYSARKIALQQLVRRLHKQERPANLVNQDIIIQG</sequence>
<accession>A0AAU8IHX8</accession>
<dbReference type="InterPro" id="IPR006140">
    <property type="entry name" value="D-isomer_DH_NAD-bd"/>
</dbReference>
<dbReference type="PROSITE" id="PS00671">
    <property type="entry name" value="D_2_HYDROXYACID_DH_3"/>
    <property type="match status" value="1"/>
</dbReference>
<name>A0AAU8IHX8_9BACL</name>
<dbReference type="Pfam" id="PF02826">
    <property type="entry name" value="2-Hacid_dh_C"/>
    <property type="match status" value="1"/>
</dbReference>
<dbReference type="GO" id="GO:0003714">
    <property type="term" value="F:transcription corepressor activity"/>
    <property type="evidence" value="ECO:0007669"/>
    <property type="project" value="InterPro"/>
</dbReference>
<dbReference type="SUPFAM" id="SSF52283">
    <property type="entry name" value="Formate/glycerate dehydrogenase catalytic domain-like"/>
    <property type="match status" value="1"/>
</dbReference>
<evidence type="ECO:0000259" key="5">
    <source>
        <dbReference type="Pfam" id="PF02826"/>
    </source>
</evidence>
<feature type="domain" description="D-isomer specific 2-hydroxyacid dehydrogenase NAD-binding" evidence="5">
    <location>
        <begin position="112"/>
        <end position="288"/>
    </location>
</feature>
<reference evidence="6" key="1">
    <citation type="submission" date="2024-06" db="EMBL/GenBank/DDBJ databases">
        <authorList>
            <person name="Fan A."/>
            <person name="Zhang F.Y."/>
            <person name="Zhang L."/>
        </authorList>
    </citation>
    <scope>NUCLEOTIDE SEQUENCE</scope>
    <source>
        <strain evidence="6">Y61</strain>
    </source>
</reference>
<dbReference type="InterPro" id="IPR050223">
    <property type="entry name" value="D-isomer_2-hydroxyacid_DH"/>
</dbReference>
<evidence type="ECO:0000313" key="6">
    <source>
        <dbReference type="EMBL" id="XCJ18146.1"/>
    </source>
</evidence>
<dbReference type="EMBL" id="CP159510">
    <property type="protein sequence ID" value="XCJ18146.1"/>
    <property type="molecule type" value="Genomic_DNA"/>
</dbReference>
<organism evidence="6">
    <name type="scientific">Sporolactobacillus sp. Y61</name>
    <dbReference type="NCBI Taxonomy" id="3160863"/>
    <lineage>
        <taxon>Bacteria</taxon>
        <taxon>Bacillati</taxon>
        <taxon>Bacillota</taxon>
        <taxon>Bacilli</taxon>
        <taxon>Bacillales</taxon>
        <taxon>Sporolactobacillaceae</taxon>
        <taxon>Sporolactobacillus</taxon>
    </lineage>
</organism>
<evidence type="ECO:0000256" key="3">
    <source>
        <dbReference type="RuleBase" id="RU003719"/>
    </source>
</evidence>
<dbReference type="PANTHER" id="PTHR10996">
    <property type="entry name" value="2-HYDROXYACID DEHYDROGENASE-RELATED"/>
    <property type="match status" value="1"/>
</dbReference>
<dbReference type="GO" id="GO:0051287">
    <property type="term" value="F:NAD binding"/>
    <property type="evidence" value="ECO:0007669"/>
    <property type="project" value="InterPro"/>
</dbReference>
<dbReference type="Pfam" id="PF00389">
    <property type="entry name" value="2-Hacid_dh"/>
    <property type="match status" value="1"/>
</dbReference>
<gene>
    <name evidence="6" type="ORF">ABNN70_06795</name>
</gene>
<dbReference type="GO" id="GO:0005829">
    <property type="term" value="C:cytosol"/>
    <property type="evidence" value="ECO:0007669"/>
    <property type="project" value="TreeGrafter"/>
</dbReference>
<keyword evidence="2 3" id="KW-0560">Oxidoreductase</keyword>
<dbReference type="GO" id="GO:0016618">
    <property type="term" value="F:hydroxypyruvate reductase [NAD(P)H] activity"/>
    <property type="evidence" value="ECO:0007669"/>
    <property type="project" value="TreeGrafter"/>
</dbReference>
<dbReference type="RefSeq" id="WP_353949225.1">
    <property type="nucleotide sequence ID" value="NZ_CP159510.1"/>
</dbReference>
<dbReference type="AlphaFoldDB" id="A0AAU8IHX8"/>
<comment type="similarity">
    <text evidence="1 3">Belongs to the D-isomer specific 2-hydroxyacid dehydrogenase family.</text>
</comment>
<dbReference type="InterPro" id="IPR006139">
    <property type="entry name" value="D-isomer_2_OHA_DH_cat_dom"/>
</dbReference>
<evidence type="ECO:0000259" key="4">
    <source>
        <dbReference type="Pfam" id="PF00389"/>
    </source>
</evidence>
<proteinExistence type="inferred from homology"/>
<dbReference type="InterPro" id="IPR043322">
    <property type="entry name" value="CtBP"/>
</dbReference>